<reference evidence="2 3" key="1">
    <citation type="journal article" date="2007" name="Proc. Natl. Acad. Sci. U.S.A.">
        <title>Nucleomorph genome of Hemiselmis andersenii reveals complete intron loss and compaction as a driver of protein structure and function.</title>
        <authorList>
            <person name="Lane C.E."/>
            <person name="van den Heuvel K."/>
            <person name="Kozera C."/>
            <person name="Curtis B.A."/>
            <person name="Parsons B.J."/>
            <person name="Bowman S."/>
            <person name="Archibald J.M."/>
        </authorList>
    </citation>
    <scope>NUCLEOTIDE SEQUENCE [LARGE SCALE GENOMIC DNA]</scope>
    <source>
        <strain evidence="2 3">CCMP644</strain>
    </source>
</reference>
<dbReference type="AlphaFoldDB" id="A9BKS1"/>
<feature type="transmembrane region" description="Helical" evidence="1">
    <location>
        <begin position="178"/>
        <end position="196"/>
    </location>
</feature>
<evidence type="ECO:0000256" key="1">
    <source>
        <dbReference type="SAM" id="Phobius"/>
    </source>
</evidence>
<dbReference type="GeneID" id="5739849"/>
<sequence>MKNIIWIEIRQTKLILIRQTLIQMLKKISEFKMFKIIPKNSYWFILDINHAQFKDLKSYIEKRKINLVLWNNQKKKVFMYFQKIFKKPLQKKNYQKIGRNFNFIDSELSFIDGYSKYQINENLNLLTLLVDENCFGNFSFFRILFNEIFQNIFFRKKKFRLIFLAFKKIYEPYSEGRGILGLTYFFFFFLFSRINYGF</sequence>
<keyword evidence="1" id="KW-0812">Transmembrane</keyword>
<proteinExistence type="predicted"/>
<protein>
    <submittedName>
        <fullName evidence="2">Uncharacterized protein</fullName>
    </submittedName>
</protein>
<keyword evidence="1" id="KW-1133">Transmembrane helix</keyword>
<evidence type="ECO:0000313" key="2">
    <source>
        <dbReference type="EMBL" id="ABW98076.1"/>
    </source>
</evidence>
<keyword evidence="2" id="KW-0542">Nucleomorph</keyword>
<geneLocation type="nucleomorph" evidence="2"/>
<dbReference type="EMBL" id="CP000882">
    <property type="protein sequence ID" value="ABW98076.1"/>
    <property type="molecule type" value="Genomic_DNA"/>
</dbReference>
<accession>A9BKS1</accession>
<gene>
    <name evidence="2" type="ORF">HAN_2g251</name>
</gene>
<dbReference type="RefSeq" id="XP_001712401.1">
    <property type="nucleotide sequence ID" value="XM_001712349.1"/>
</dbReference>
<organism evidence="2 3">
    <name type="scientific">Hemiselmis andersenii</name>
    <name type="common">Cryptophyte alga</name>
    <dbReference type="NCBI Taxonomy" id="464988"/>
    <lineage>
        <taxon>Eukaryota</taxon>
        <taxon>Cryptophyceae</taxon>
        <taxon>Cryptomonadales</taxon>
        <taxon>Hemiselmidaceae</taxon>
        <taxon>Hemiselmis</taxon>
    </lineage>
</organism>
<name>A9BKS1_HEMAN</name>
<dbReference type="Proteomes" id="UP000243127">
    <property type="component" value="Nucleomorph 2"/>
</dbReference>
<keyword evidence="1" id="KW-0472">Membrane</keyword>
<evidence type="ECO:0000313" key="3">
    <source>
        <dbReference type="Proteomes" id="UP000243127"/>
    </source>
</evidence>